<evidence type="ECO:0000256" key="1">
    <source>
        <dbReference type="SAM" id="Phobius"/>
    </source>
</evidence>
<comment type="caution">
    <text evidence="2">The sequence shown here is derived from an EMBL/GenBank/DDBJ whole genome shotgun (WGS) entry which is preliminary data.</text>
</comment>
<reference evidence="2 3" key="1">
    <citation type="submission" date="2019-01" db="EMBL/GenBank/DDBJ databases">
        <title>Sinorhodobacter populi sp. nov. isolated from the symptomatic bark tissue of Populus euramericana canker.</title>
        <authorList>
            <person name="Xu G."/>
        </authorList>
    </citation>
    <scope>NUCLEOTIDE SEQUENCE [LARGE SCALE GENOMIC DNA]</scope>
    <source>
        <strain evidence="2 3">SK2B-1</strain>
    </source>
</reference>
<name>A0A443JQZ6_9RHOB</name>
<protein>
    <submittedName>
        <fullName evidence="2">Uncharacterized protein</fullName>
    </submittedName>
</protein>
<reference evidence="2 3" key="2">
    <citation type="submission" date="2019-01" db="EMBL/GenBank/DDBJ databases">
        <authorList>
            <person name="Li Y."/>
        </authorList>
    </citation>
    <scope>NUCLEOTIDE SEQUENCE [LARGE SCALE GENOMIC DNA]</scope>
    <source>
        <strain evidence="2 3">SK2B-1</strain>
    </source>
</reference>
<sequence length="87" mass="9729">MTGSTDGSNEGEHREMMRSLRNARIFDDLVYIALFPLFTALAWLIGLPSFLLFAIAVLTLPLGARAASDLWLIRMQTRLEDSTADRS</sequence>
<keyword evidence="1" id="KW-0812">Transmembrane</keyword>
<feature type="transmembrane region" description="Helical" evidence="1">
    <location>
        <begin position="51"/>
        <end position="73"/>
    </location>
</feature>
<dbReference type="AlphaFoldDB" id="A0A443JQZ6"/>
<proteinExistence type="predicted"/>
<keyword evidence="1" id="KW-1133">Transmembrane helix</keyword>
<organism evidence="2 3">
    <name type="scientific">Paenirhodobacter populi</name>
    <dbReference type="NCBI Taxonomy" id="2306993"/>
    <lineage>
        <taxon>Bacteria</taxon>
        <taxon>Pseudomonadati</taxon>
        <taxon>Pseudomonadota</taxon>
        <taxon>Alphaproteobacteria</taxon>
        <taxon>Rhodobacterales</taxon>
        <taxon>Rhodobacter group</taxon>
        <taxon>Paenirhodobacter</taxon>
    </lineage>
</organism>
<evidence type="ECO:0000313" key="2">
    <source>
        <dbReference type="EMBL" id="RWR22924.1"/>
    </source>
</evidence>
<feature type="transmembrane region" description="Helical" evidence="1">
    <location>
        <begin position="25"/>
        <end position="45"/>
    </location>
</feature>
<keyword evidence="1" id="KW-0472">Membrane</keyword>
<dbReference type="Proteomes" id="UP000284476">
    <property type="component" value="Unassembled WGS sequence"/>
</dbReference>
<accession>A0A443JQZ6</accession>
<dbReference type="RefSeq" id="WP_128207908.1">
    <property type="nucleotide sequence ID" value="NZ_JBHRSO010000013.1"/>
</dbReference>
<gene>
    <name evidence="2" type="ORF">D2T30_04660</name>
</gene>
<evidence type="ECO:0000313" key="3">
    <source>
        <dbReference type="Proteomes" id="UP000284476"/>
    </source>
</evidence>
<dbReference type="EMBL" id="SAUZ01000004">
    <property type="protein sequence ID" value="RWR22924.1"/>
    <property type="molecule type" value="Genomic_DNA"/>
</dbReference>